<evidence type="ECO:0000256" key="6">
    <source>
        <dbReference type="ARBA" id="ARBA00023242"/>
    </source>
</evidence>
<dbReference type="AlphaFoldDB" id="A0A183SKJ2"/>
<dbReference type="PROSITE" id="PS00028">
    <property type="entry name" value="ZINC_FINGER_C2H2_1"/>
    <property type="match status" value="2"/>
</dbReference>
<keyword evidence="4 7" id="KW-0863">Zinc-finger</keyword>
<evidence type="ECO:0000256" key="5">
    <source>
        <dbReference type="ARBA" id="ARBA00022833"/>
    </source>
</evidence>
<feature type="region of interest" description="Disordered" evidence="8">
    <location>
        <begin position="165"/>
        <end position="218"/>
    </location>
</feature>
<comment type="subcellular location">
    <subcellularLocation>
        <location evidence="1">Nucleus</location>
    </subcellularLocation>
</comment>
<evidence type="ECO:0000256" key="4">
    <source>
        <dbReference type="ARBA" id="ARBA00022771"/>
    </source>
</evidence>
<evidence type="ECO:0000256" key="1">
    <source>
        <dbReference type="ARBA" id="ARBA00004123"/>
    </source>
</evidence>
<keyword evidence="3" id="KW-0677">Repeat</keyword>
<dbReference type="InterPro" id="IPR013087">
    <property type="entry name" value="Znf_C2H2_type"/>
</dbReference>
<reference evidence="10 11" key="2">
    <citation type="submission" date="2018-11" db="EMBL/GenBank/DDBJ databases">
        <authorList>
            <consortium name="Pathogen Informatics"/>
        </authorList>
    </citation>
    <scope>NUCLEOTIDE SEQUENCE [LARGE SCALE GENOMIC DNA]</scope>
    <source>
        <strain evidence="10 11">NST_G2</strain>
    </source>
</reference>
<feature type="compositionally biased region" description="Low complexity" evidence="8">
    <location>
        <begin position="389"/>
        <end position="402"/>
    </location>
</feature>
<dbReference type="PROSITE" id="PS50157">
    <property type="entry name" value="ZINC_FINGER_C2H2_2"/>
    <property type="match status" value="2"/>
</dbReference>
<dbReference type="SMART" id="SM00355">
    <property type="entry name" value="ZnF_C2H2"/>
    <property type="match status" value="2"/>
</dbReference>
<dbReference type="Pfam" id="PF00096">
    <property type="entry name" value="zf-C2H2"/>
    <property type="match status" value="2"/>
</dbReference>
<feature type="domain" description="C2H2-type" evidence="9">
    <location>
        <begin position="17"/>
        <end position="46"/>
    </location>
</feature>
<dbReference type="SUPFAM" id="SSF57667">
    <property type="entry name" value="beta-beta-alpha zinc fingers"/>
    <property type="match status" value="2"/>
</dbReference>
<dbReference type="GO" id="GO:0005634">
    <property type="term" value="C:nucleus"/>
    <property type="evidence" value="ECO:0007669"/>
    <property type="project" value="UniProtKB-SubCell"/>
</dbReference>
<name>A0A183SKJ2_SCHSO</name>
<dbReference type="PANTHER" id="PTHR45718">
    <property type="entry name" value="TRANSCRIPTIONAL ACTIVATOR CUBITUS INTERRUPTUS"/>
    <property type="match status" value="1"/>
</dbReference>
<evidence type="ECO:0000313" key="12">
    <source>
        <dbReference type="WBParaSite" id="SSLN_0000489501-mRNA-1"/>
    </source>
</evidence>
<sequence length="556" mass="61219">MYRVITYLCSLSGEKPFTCEFDGCDRRFANSSDRKKHMHVHMNDKPYFCKFKGCDKSYTHPSSLRKHMRAHYASPLLLLRDDLPDLCATVSSVDDVLYSPCKPGLQGVKKAGQVERVEESDDDEGGYSKIAKYSKYTEDHYPSFSRAAQQQPSFLQTAEALILRRSRRRRPLPSSPVTARSPEDWASTNGLPSTDCLPFESSQDPQALAPREYGPSVPPHEYGLSVQTLPYRTNSYSSEAENMVASAATRNPYGLSRGLSRPQLGADEEQGFAHSITQAKAAAAAAAAASMALTDAYENDTFPTAYASMISPQQKFLPTQQPQSFYPAGDKNSKHQRYYALTVLADPTTAGLFIPPKNSTNTPSGEFYSTYTLDGSRRHQMTSTRGICTASPSTAVPSSSSSDPLAKEGSGIFHSSLLLGVPTSKSNDDKSEEGVFNEVAEARVLSKEVGRRQQHRTCCASDERCYELEEASTAICTDQTSWTRPLHPASPIATIRPPMRSFLANRDPLALLGSLATADDEPQIGCALKRERTPENVPALPVVYPSQWEIFAEREN</sequence>
<feature type="domain" description="C2H2-type" evidence="9">
    <location>
        <begin position="47"/>
        <end position="71"/>
    </location>
</feature>
<dbReference type="OrthoDB" id="5968217at2759"/>
<proteinExistence type="predicted"/>
<reference evidence="12" key="1">
    <citation type="submission" date="2016-06" db="UniProtKB">
        <authorList>
            <consortium name="WormBaseParasite"/>
        </authorList>
    </citation>
    <scope>IDENTIFICATION</scope>
</reference>
<protein>
    <submittedName>
        <fullName evidence="12">Zinc finger protein ZIC 5</fullName>
    </submittedName>
</protein>
<dbReference type="PANTHER" id="PTHR45718:SF4">
    <property type="entry name" value="TRANSCRIPTIONAL ACTIVATOR CUBITUS INTERRUPTUS"/>
    <property type="match status" value="1"/>
</dbReference>
<dbReference type="InterPro" id="IPR036236">
    <property type="entry name" value="Znf_C2H2_sf"/>
</dbReference>
<evidence type="ECO:0000313" key="10">
    <source>
        <dbReference type="EMBL" id="VDL91125.1"/>
    </source>
</evidence>
<gene>
    <name evidence="10" type="ORF">SSLN_LOCUS4740</name>
</gene>
<dbReference type="Gene3D" id="3.30.160.60">
    <property type="entry name" value="Classic Zinc Finger"/>
    <property type="match status" value="2"/>
</dbReference>
<evidence type="ECO:0000313" key="11">
    <source>
        <dbReference type="Proteomes" id="UP000275846"/>
    </source>
</evidence>
<feature type="region of interest" description="Disordered" evidence="8">
    <location>
        <begin position="388"/>
        <end position="407"/>
    </location>
</feature>
<dbReference type="GO" id="GO:0000981">
    <property type="term" value="F:DNA-binding transcription factor activity, RNA polymerase II-specific"/>
    <property type="evidence" value="ECO:0007669"/>
    <property type="project" value="TreeGrafter"/>
</dbReference>
<dbReference type="Proteomes" id="UP000275846">
    <property type="component" value="Unassembled WGS sequence"/>
</dbReference>
<evidence type="ECO:0000259" key="9">
    <source>
        <dbReference type="PROSITE" id="PS50157"/>
    </source>
</evidence>
<dbReference type="EMBL" id="UYSU01032981">
    <property type="protein sequence ID" value="VDL91125.1"/>
    <property type="molecule type" value="Genomic_DNA"/>
</dbReference>
<dbReference type="WBParaSite" id="SSLN_0000489501-mRNA-1">
    <property type="protein sequence ID" value="SSLN_0000489501-mRNA-1"/>
    <property type="gene ID" value="SSLN_0000489501"/>
</dbReference>
<keyword evidence="6" id="KW-0539">Nucleus</keyword>
<evidence type="ECO:0000256" key="2">
    <source>
        <dbReference type="ARBA" id="ARBA00022723"/>
    </source>
</evidence>
<dbReference type="InterPro" id="IPR043359">
    <property type="entry name" value="GLI-like"/>
</dbReference>
<keyword evidence="5" id="KW-0862">Zinc</keyword>
<evidence type="ECO:0000256" key="8">
    <source>
        <dbReference type="SAM" id="MobiDB-lite"/>
    </source>
</evidence>
<evidence type="ECO:0000256" key="3">
    <source>
        <dbReference type="ARBA" id="ARBA00022737"/>
    </source>
</evidence>
<evidence type="ECO:0000256" key="7">
    <source>
        <dbReference type="PROSITE-ProRule" id="PRU00042"/>
    </source>
</evidence>
<organism evidence="12">
    <name type="scientific">Schistocephalus solidus</name>
    <name type="common">Tapeworm</name>
    <dbReference type="NCBI Taxonomy" id="70667"/>
    <lineage>
        <taxon>Eukaryota</taxon>
        <taxon>Metazoa</taxon>
        <taxon>Spiralia</taxon>
        <taxon>Lophotrochozoa</taxon>
        <taxon>Platyhelminthes</taxon>
        <taxon>Cestoda</taxon>
        <taxon>Eucestoda</taxon>
        <taxon>Diphyllobothriidea</taxon>
        <taxon>Diphyllobothriidae</taxon>
        <taxon>Schistocephalus</taxon>
    </lineage>
</organism>
<keyword evidence="2" id="KW-0479">Metal-binding</keyword>
<keyword evidence="11" id="KW-1185">Reference proteome</keyword>
<accession>A0A183SKJ2</accession>
<dbReference type="FunFam" id="3.30.160.60:FF:000041">
    <property type="entry name" value="Zinc finger protein ZIC 1"/>
    <property type="match status" value="1"/>
</dbReference>
<dbReference type="GO" id="GO:0000978">
    <property type="term" value="F:RNA polymerase II cis-regulatory region sequence-specific DNA binding"/>
    <property type="evidence" value="ECO:0007669"/>
    <property type="project" value="TreeGrafter"/>
</dbReference>
<dbReference type="GO" id="GO:0008270">
    <property type="term" value="F:zinc ion binding"/>
    <property type="evidence" value="ECO:0007669"/>
    <property type="project" value="UniProtKB-KW"/>
</dbReference>
<dbReference type="STRING" id="70667.A0A183SKJ2"/>